<reference evidence="1 2" key="1">
    <citation type="submission" date="2015-09" db="EMBL/GenBank/DDBJ databases">
        <authorList>
            <consortium name="Pathogen Informatics"/>
        </authorList>
    </citation>
    <scope>NUCLEOTIDE SEQUENCE [LARGE SCALE GENOMIC DNA]</scope>
    <source>
        <strain evidence="1 2">2789STDY5834878</strain>
    </source>
</reference>
<protein>
    <submittedName>
        <fullName evidence="1">Uncharacterized protein</fullName>
    </submittedName>
</protein>
<dbReference type="EMBL" id="CZBV01000003">
    <property type="protein sequence ID" value="CUQ82700.1"/>
    <property type="molecule type" value="Genomic_DNA"/>
</dbReference>
<dbReference type="AlphaFoldDB" id="A0A174ZHR7"/>
<gene>
    <name evidence="1" type="ORF">ERS852492_01015</name>
</gene>
<sequence>MREFKKGHIYSYKGIDYLILNKTKCFITYQEIFHLGRFNEKFHEPKRVKFTTLSDMETFYTGTIEVNSLIVNGQAVILER</sequence>
<evidence type="ECO:0000313" key="2">
    <source>
        <dbReference type="Proteomes" id="UP000095780"/>
    </source>
</evidence>
<evidence type="ECO:0000313" key="1">
    <source>
        <dbReference type="EMBL" id="CUQ82700.1"/>
    </source>
</evidence>
<name>A0A174ZHR7_9FIRM</name>
<dbReference type="RefSeq" id="WP_055286457.1">
    <property type="nucleotide sequence ID" value="NZ_CABIXW010000003.1"/>
</dbReference>
<proteinExistence type="predicted"/>
<organism evidence="1 2">
    <name type="scientific">Lachnospira eligens</name>
    <dbReference type="NCBI Taxonomy" id="39485"/>
    <lineage>
        <taxon>Bacteria</taxon>
        <taxon>Bacillati</taxon>
        <taxon>Bacillota</taxon>
        <taxon>Clostridia</taxon>
        <taxon>Lachnospirales</taxon>
        <taxon>Lachnospiraceae</taxon>
        <taxon>Lachnospira</taxon>
    </lineage>
</organism>
<accession>A0A174ZHR7</accession>
<dbReference type="Proteomes" id="UP000095780">
    <property type="component" value="Unassembled WGS sequence"/>
</dbReference>